<gene>
    <name evidence="2" type="ORF">ACFPKY_11930</name>
</gene>
<keyword evidence="1" id="KW-0472">Membrane</keyword>
<reference evidence="3" key="1">
    <citation type="journal article" date="2019" name="Int. J. Syst. Evol. Microbiol.">
        <title>The Global Catalogue of Microorganisms (GCM) 10K type strain sequencing project: providing services to taxonomists for standard genome sequencing and annotation.</title>
        <authorList>
            <consortium name="The Broad Institute Genomics Platform"/>
            <consortium name="The Broad Institute Genome Sequencing Center for Infectious Disease"/>
            <person name="Wu L."/>
            <person name="Ma J."/>
        </authorList>
    </citation>
    <scope>NUCLEOTIDE SEQUENCE [LARGE SCALE GENOMIC DNA]</scope>
    <source>
        <strain evidence="3">KACC 13778</strain>
    </source>
</reference>
<keyword evidence="3" id="KW-1185">Reference proteome</keyword>
<evidence type="ECO:0000313" key="2">
    <source>
        <dbReference type="EMBL" id="MFC5493813.1"/>
    </source>
</evidence>
<feature type="transmembrane region" description="Helical" evidence="1">
    <location>
        <begin position="47"/>
        <end position="70"/>
    </location>
</feature>
<dbReference type="Proteomes" id="UP001595956">
    <property type="component" value="Unassembled WGS sequence"/>
</dbReference>
<organism evidence="2 3">
    <name type="scientific">Nocardioides caricicola</name>
    <dbReference type="NCBI Taxonomy" id="634770"/>
    <lineage>
        <taxon>Bacteria</taxon>
        <taxon>Bacillati</taxon>
        <taxon>Actinomycetota</taxon>
        <taxon>Actinomycetes</taxon>
        <taxon>Propionibacteriales</taxon>
        <taxon>Nocardioidaceae</taxon>
        <taxon>Nocardioides</taxon>
    </lineage>
</organism>
<evidence type="ECO:0000313" key="3">
    <source>
        <dbReference type="Proteomes" id="UP001595956"/>
    </source>
</evidence>
<comment type="caution">
    <text evidence="2">The sequence shown here is derived from an EMBL/GenBank/DDBJ whole genome shotgun (WGS) entry which is preliminary data.</text>
</comment>
<name>A0ABW0N282_9ACTN</name>
<dbReference type="RefSeq" id="WP_345178231.1">
    <property type="nucleotide sequence ID" value="NZ_BAABFQ010000007.1"/>
</dbReference>
<proteinExistence type="predicted"/>
<keyword evidence="1" id="KW-0812">Transmembrane</keyword>
<feature type="transmembrane region" description="Helical" evidence="1">
    <location>
        <begin position="14"/>
        <end position="35"/>
    </location>
</feature>
<accession>A0ABW0N282</accession>
<dbReference type="EMBL" id="JBHSMD010000004">
    <property type="protein sequence ID" value="MFC5493813.1"/>
    <property type="molecule type" value="Genomic_DNA"/>
</dbReference>
<protein>
    <submittedName>
        <fullName evidence="2">Uncharacterized protein</fullName>
    </submittedName>
</protein>
<keyword evidence="1" id="KW-1133">Transmembrane helix</keyword>
<evidence type="ECO:0000256" key="1">
    <source>
        <dbReference type="SAM" id="Phobius"/>
    </source>
</evidence>
<sequence>MEGYPSRSTEAETVYYRAGLAALLMALGVGAWLAFANRLAEADESMWLGVWLGISVILTVCSAAVALLAVMTAHHQEQMRALITRSNA</sequence>